<dbReference type="GeneID" id="24920066"/>
<sequence length="110" mass="12640">MILVSGLERGRSSSKSVHGPADQKDRSSLISAQAHSSRRSNSSRRIQSVLRVDHFLSDSLRIIFVFRFSVRNCGSTKHFAYRARENYWRYWMSFERISGNTGNCGAWINP</sequence>
<dbReference type="RefSeq" id="XP_012897024.1">
    <property type="nucleotide sequence ID" value="XM_013041570.1"/>
</dbReference>
<dbReference type="Proteomes" id="UP000008312">
    <property type="component" value="Unassembled WGS sequence"/>
</dbReference>
<dbReference type="EMBL" id="FN668653">
    <property type="protein sequence ID" value="CBK22976.2"/>
    <property type="molecule type" value="Genomic_DNA"/>
</dbReference>
<dbReference type="InParanoid" id="D8M4I7"/>
<proteinExistence type="predicted"/>
<evidence type="ECO:0000313" key="3">
    <source>
        <dbReference type="Proteomes" id="UP000008312"/>
    </source>
</evidence>
<accession>D8M4I7</accession>
<protein>
    <submittedName>
        <fullName evidence="2">Uncharacterized protein</fullName>
    </submittedName>
</protein>
<dbReference type="AlphaFoldDB" id="D8M4I7"/>
<evidence type="ECO:0000313" key="2">
    <source>
        <dbReference type="EMBL" id="CBK22976.2"/>
    </source>
</evidence>
<reference evidence="2" key="1">
    <citation type="submission" date="2010-02" db="EMBL/GenBank/DDBJ databases">
        <title>Sequencing and annotation of the Blastocystis hominis genome.</title>
        <authorList>
            <person name="Wincker P."/>
        </authorList>
    </citation>
    <scope>NUCLEOTIDE SEQUENCE</scope>
    <source>
        <strain evidence="2">Singapore isolate B</strain>
    </source>
</reference>
<keyword evidence="3" id="KW-1185">Reference proteome</keyword>
<name>D8M4I7_BLAHO</name>
<organism evidence="2">
    <name type="scientific">Blastocystis hominis</name>
    <dbReference type="NCBI Taxonomy" id="12968"/>
    <lineage>
        <taxon>Eukaryota</taxon>
        <taxon>Sar</taxon>
        <taxon>Stramenopiles</taxon>
        <taxon>Bigyra</taxon>
        <taxon>Opalozoa</taxon>
        <taxon>Opalinata</taxon>
        <taxon>Blastocystidae</taxon>
        <taxon>Blastocystis</taxon>
    </lineage>
</organism>
<evidence type="ECO:0000256" key="1">
    <source>
        <dbReference type="SAM" id="MobiDB-lite"/>
    </source>
</evidence>
<feature type="region of interest" description="Disordered" evidence="1">
    <location>
        <begin position="1"/>
        <end position="44"/>
    </location>
</feature>
<gene>
    <name evidence="2" type="ORF">GSBLH_T00002937001</name>
</gene>